<dbReference type="Gene3D" id="2.60.120.10">
    <property type="entry name" value="Jelly Rolls"/>
    <property type="match status" value="1"/>
</dbReference>
<reference evidence="1 2" key="1">
    <citation type="submission" date="2019-12" db="EMBL/GenBank/DDBJ databases">
        <authorList>
            <person name="Reyes-Prieto M."/>
        </authorList>
    </citation>
    <scope>NUCLEOTIDE SEQUENCE [LARGE SCALE GENOMIC DNA]</scope>
    <source>
        <strain evidence="1">HF14-78462</strain>
    </source>
</reference>
<evidence type="ECO:0000313" key="1">
    <source>
        <dbReference type="EMBL" id="CAA0107201.1"/>
    </source>
</evidence>
<dbReference type="InterPro" id="IPR010282">
    <property type="entry name" value="Uncharacterised_HutD/Ves"/>
</dbReference>
<dbReference type="Pfam" id="PF05962">
    <property type="entry name" value="HutD"/>
    <property type="match status" value="1"/>
</dbReference>
<dbReference type="PANTHER" id="PTHR37943:SF1">
    <property type="entry name" value="PROTEIN VES"/>
    <property type="match status" value="1"/>
</dbReference>
<protein>
    <submittedName>
        <fullName evidence="1">Protein Ves</fullName>
    </submittedName>
</protein>
<organism evidence="1 2">
    <name type="scientific">Starkeya nomas</name>
    <dbReference type="NCBI Taxonomy" id="2666134"/>
    <lineage>
        <taxon>Bacteria</taxon>
        <taxon>Pseudomonadati</taxon>
        <taxon>Pseudomonadota</taxon>
        <taxon>Alphaproteobacteria</taxon>
        <taxon>Hyphomicrobiales</taxon>
        <taxon>Xanthobacteraceae</taxon>
        <taxon>Starkeya</taxon>
    </lineage>
</organism>
<dbReference type="RefSeq" id="WP_159600280.1">
    <property type="nucleotide sequence ID" value="NZ_CACSAS010000001.1"/>
</dbReference>
<keyword evidence="2" id="KW-1185">Reference proteome</keyword>
<sequence>MKILCAADHKVMPWKNGAGSTTEIAVSPAGAGLDTFDWRVSMASVVEDGAFSAFPGIERTLAVLEGEGLVLEVEGRAPQTVLKDGVPASFPGDAPTRARLLGGPVVDLNVMTRRGRYAHRLRWQRIDAPTTLTPAEGALLLLARTSGLAVEGARLKAGDAVLLREPARLETQGTGEFYLVELWEAAGDLDK</sequence>
<evidence type="ECO:0000313" key="2">
    <source>
        <dbReference type="Proteomes" id="UP000433050"/>
    </source>
</evidence>
<dbReference type="EMBL" id="CACSAS010000001">
    <property type="protein sequence ID" value="CAA0107201.1"/>
    <property type="molecule type" value="Genomic_DNA"/>
</dbReference>
<accession>A0A5S9PSE3</accession>
<proteinExistence type="predicted"/>
<name>A0A5S9PSE3_9HYPH</name>
<dbReference type="PANTHER" id="PTHR37943">
    <property type="entry name" value="PROTEIN VES"/>
    <property type="match status" value="1"/>
</dbReference>
<dbReference type="InterPro" id="IPR011051">
    <property type="entry name" value="RmlC_Cupin_sf"/>
</dbReference>
<dbReference type="AlphaFoldDB" id="A0A5S9PSE3"/>
<gene>
    <name evidence="1" type="primary">ves</name>
    <name evidence="1" type="ORF">STARVERO_03419</name>
</gene>
<dbReference type="Proteomes" id="UP000433050">
    <property type="component" value="Unassembled WGS sequence"/>
</dbReference>
<dbReference type="InterPro" id="IPR014710">
    <property type="entry name" value="RmlC-like_jellyroll"/>
</dbReference>
<dbReference type="SUPFAM" id="SSF51182">
    <property type="entry name" value="RmlC-like cupins"/>
    <property type="match status" value="1"/>
</dbReference>
<dbReference type="CDD" id="cd20293">
    <property type="entry name" value="cupin_HutD_N"/>
    <property type="match status" value="1"/>
</dbReference>